<sequence length="191" mass="19810">MTTSRRAVLCALPALVLAVAGLFHPHSLTHASAPRWTMLHVAGLFVFPLVGVALAALVRGRRDPVAWCVVLTAYVYATAYSALDVISGIGAGYVTWRLGEGAARPDEVRFLFVIGGRLGEVGSLALIACAVVVAADAIRRLGIAAAPGLLLVPGALLVHVGHIFAPTGVAGMAMIGLATGWLAWCARPDRV</sequence>
<feature type="transmembrane region" description="Helical" evidence="1">
    <location>
        <begin position="65"/>
        <end position="90"/>
    </location>
</feature>
<feature type="transmembrane region" description="Helical" evidence="1">
    <location>
        <begin position="167"/>
        <end position="186"/>
    </location>
</feature>
<evidence type="ECO:0000313" key="3">
    <source>
        <dbReference type="Proteomes" id="UP000649289"/>
    </source>
</evidence>
<name>A0ABR8MJ20_9ACTN</name>
<dbReference type="EMBL" id="JACXYY010000006">
    <property type="protein sequence ID" value="MBD3916047.1"/>
    <property type="molecule type" value="Genomic_DNA"/>
</dbReference>
<comment type="caution">
    <text evidence="2">The sequence shown here is derived from an EMBL/GenBank/DDBJ whole genome shotgun (WGS) entry which is preliminary data.</text>
</comment>
<gene>
    <name evidence="2" type="ORF">IEZ25_15600</name>
</gene>
<feature type="transmembrane region" description="Helical" evidence="1">
    <location>
        <begin position="41"/>
        <end position="58"/>
    </location>
</feature>
<reference evidence="2 3" key="1">
    <citation type="submission" date="2020-09" db="EMBL/GenBank/DDBJ databases">
        <title>novel species in genus Nocardioides.</title>
        <authorList>
            <person name="Zhang G."/>
        </authorList>
    </citation>
    <scope>NUCLEOTIDE SEQUENCE [LARGE SCALE GENOMIC DNA]</scope>
    <source>
        <strain evidence="2 3">19197</strain>
    </source>
</reference>
<proteinExistence type="predicted"/>
<dbReference type="Proteomes" id="UP000649289">
    <property type="component" value="Unassembled WGS sequence"/>
</dbReference>
<accession>A0ABR8MJ20</accession>
<organism evidence="2 3">
    <name type="scientific">Nocardioides hwasunensis</name>
    <dbReference type="NCBI Taxonomy" id="397258"/>
    <lineage>
        <taxon>Bacteria</taxon>
        <taxon>Bacillati</taxon>
        <taxon>Actinomycetota</taxon>
        <taxon>Actinomycetes</taxon>
        <taxon>Propionibacteriales</taxon>
        <taxon>Nocardioidaceae</taxon>
        <taxon>Nocardioides</taxon>
    </lineage>
</organism>
<keyword evidence="1" id="KW-0472">Membrane</keyword>
<keyword evidence="1" id="KW-1133">Transmembrane helix</keyword>
<keyword evidence="3" id="KW-1185">Reference proteome</keyword>
<protein>
    <submittedName>
        <fullName evidence="2">Uncharacterized protein</fullName>
    </submittedName>
</protein>
<dbReference type="RefSeq" id="WP_191200367.1">
    <property type="nucleotide sequence ID" value="NZ_BAAAPA010000006.1"/>
</dbReference>
<keyword evidence="1" id="KW-0812">Transmembrane</keyword>
<evidence type="ECO:0000313" key="2">
    <source>
        <dbReference type="EMBL" id="MBD3916047.1"/>
    </source>
</evidence>
<feature type="transmembrane region" description="Helical" evidence="1">
    <location>
        <begin position="141"/>
        <end position="161"/>
    </location>
</feature>
<feature type="transmembrane region" description="Helical" evidence="1">
    <location>
        <begin position="110"/>
        <end position="134"/>
    </location>
</feature>
<evidence type="ECO:0000256" key="1">
    <source>
        <dbReference type="SAM" id="Phobius"/>
    </source>
</evidence>